<keyword evidence="8 9" id="KW-0315">Glutamine amidotransferase</keyword>
<dbReference type="Gene3D" id="3.40.50.620">
    <property type="entry name" value="HUPs"/>
    <property type="match status" value="1"/>
</dbReference>
<dbReference type="PRINTS" id="PR00097">
    <property type="entry name" value="ANTSNTHASEII"/>
</dbReference>
<evidence type="ECO:0000256" key="4">
    <source>
        <dbReference type="ARBA" id="ARBA00022741"/>
    </source>
</evidence>
<dbReference type="FunFam" id="3.30.300.10:FF:000002">
    <property type="entry name" value="GMP synthase [glutamine-hydrolyzing]"/>
    <property type="match status" value="1"/>
</dbReference>
<dbReference type="NCBIfam" id="TIGR00884">
    <property type="entry name" value="guaA_Cterm"/>
    <property type="match status" value="1"/>
</dbReference>
<evidence type="ECO:0000256" key="8">
    <source>
        <dbReference type="ARBA" id="ARBA00022962"/>
    </source>
</evidence>
<dbReference type="Gene3D" id="3.30.300.10">
    <property type="match status" value="1"/>
</dbReference>
<dbReference type="SUPFAM" id="SSF52402">
    <property type="entry name" value="Adenine nucleotide alpha hydrolases-like"/>
    <property type="match status" value="1"/>
</dbReference>
<dbReference type="PANTHER" id="PTHR11922:SF2">
    <property type="entry name" value="GMP SYNTHASE [GLUTAMINE-HYDROLYZING]"/>
    <property type="match status" value="1"/>
</dbReference>
<dbReference type="Proteomes" id="UP000886887">
    <property type="component" value="Unassembled WGS sequence"/>
</dbReference>
<reference evidence="12" key="2">
    <citation type="journal article" date="2021" name="PeerJ">
        <title>Extensive microbial diversity within the chicken gut microbiome revealed by metagenomics and culture.</title>
        <authorList>
            <person name="Gilroy R."/>
            <person name="Ravi A."/>
            <person name="Getino M."/>
            <person name="Pursley I."/>
            <person name="Horton D.L."/>
            <person name="Alikhan N.F."/>
            <person name="Baker D."/>
            <person name="Gharbi K."/>
            <person name="Hall N."/>
            <person name="Watson M."/>
            <person name="Adriaenssens E.M."/>
            <person name="Foster-Nyarko E."/>
            <person name="Jarju S."/>
            <person name="Secka A."/>
            <person name="Antonio M."/>
            <person name="Oren A."/>
            <person name="Chaudhuri R.R."/>
            <person name="La Ragione R."/>
            <person name="Hildebrand F."/>
            <person name="Pallen M.J."/>
        </authorList>
    </citation>
    <scope>NUCLEOTIDE SEQUENCE</scope>
    <source>
        <strain evidence="12">ChiSxjej2B14-6234</strain>
    </source>
</reference>
<dbReference type="InterPro" id="IPR022310">
    <property type="entry name" value="NAD/GMP_synthase"/>
</dbReference>
<sequence>MQEVQRIVILDFGAQYTQLIARRIREANVFCEVVPYDTSLSEIQARRPAGIILSGGPSSVLDADAPTVDPALYDLGVPVLGICYGMQLTAHLLGGRVERAAQREYGRVRVEMDANSRLLSGMSPASQCWMSHTYHVTQAPAGFKSIAHSDNCAFCAMENAERGIYCVQFHPEVTHSEEGQRVLRNFALNICGCRGDWTMAAFVQDAIKSIRERVGDGRVLLGLSGGVDSSVAAALIQRAIGERLTCVYVDHGFMRKGETEQVVDVFTRLFPVNLVAVDARARFLRQVEGVTDPEQKRKRIGAEFVAVFADEAAKIGAVDFLAQGTIYPDVIESGSVKGSAVIKSHHNVGGLPKDLQFKALLEPLRMLFKDEVRKVGEELGLPSDMVWRQPFPGPGLAIRIIGDITQEKLDIVRESDAILREEVAAAGLDRSVNQYFTVLTGIRSVGVMGDERTYDYTLAIRAVTTDDFMTVDWARLPHELLARVSARIVNEVAHVNRVVFDITTKPPASVEFE</sequence>
<keyword evidence="4 9" id="KW-0547">Nucleotide-binding</keyword>
<evidence type="ECO:0000256" key="9">
    <source>
        <dbReference type="HAMAP-Rule" id="MF_00344"/>
    </source>
</evidence>
<keyword evidence="5 9" id="KW-0332">GMP biosynthesis</keyword>
<comment type="catalytic activity">
    <reaction evidence="9">
        <text>XMP + L-glutamine + ATP + H2O = GMP + L-glutamate + AMP + diphosphate + 2 H(+)</text>
        <dbReference type="Rhea" id="RHEA:11680"/>
        <dbReference type="ChEBI" id="CHEBI:15377"/>
        <dbReference type="ChEBI" id="CHEBI:15378"/>
        <dbReference type="ChEBI" id="CHEBI:29985"/>
        <dbReference type="ChEBI" id="CHEBI:30616"/>
        <dbReference type="ChEBI" id="CHEBI:33019"/>
        <dbReference type="ChEBI" id="CHEBI:57464"/>
        <dbReference type="ChEBI" id="CHEBI:58115"/>
        <dbReference type="ChEBI" id="CHEBI:58359"/>
        <dbReference type="ChEBI" id="CHEBI:456215"/>
        <dbReference type="EC" id="6.3.5.2"/>
    </reaction>
</comment>
<feature type="active site" evidence="9">
    <location>
        <position position="172"/>
    </location>
</feature>
<gene>
    <name evidence="9 12" type="primary">guaA</name>
    <name evidence="12" type="ORF">IAB73_07460</name>
</gene>
<dbReference type="GO" id="GO:0005524">
    <property type="term" value="F:ATP binding"/>
    <property type="evidence" value="ECO:0007669"/>
    <property type="project" value="UniProtKB-UniRule"/>
</dbReference>
<dbReference type="InterPro" id="IPR001674">
    <property type="entry name" value="GMP_synth_C"/>
</dbReference>
<dbReference type="EC" id="6.3.5.2" evidence="9"/>
<dbReference type="Pfam" id="PF00958">
    <property type="entry name" value="GMP_synt_C"/>
    <property type="match status" value="1"/>
</dbReference>
<dbReference type="NCBIfam" id="NF000848">
    <property type="entry name" value="PRK00074.1"/>
    <property type="match status" value="1"/>
</dbReference>
<feature type="active site" evidence="9">
    <location>
        <position position="170"/>
    </location>
</feature>
<reference evidence="12" key="1">
    <citation type="submission" date="2020-10" db="EMBL/GenBank/DDBJ databases">
        <authorList>
            <person name="Gilroy R."/>
        </authorList>
    </citation>
    <scope>NUCLEOTIDE SEQUENCE</scope>
    <source>
        <strain evidence="12">ChiSxjej2B14-6234</strain>
    </source>
</reference>
<evidence type="ECO:0000256" key="10">
    <source>
        <dbReference type="PROSITE-ProRule" id="PRU00886"/>
    </source>
</evidence>
<evidence type="ECO:0000256" key="2">
    <source>
        <dbReference type="ARBA" id="ARBA00005153"/>
    </source>
</evidence>
<dbReference type="InterPro" id="IPR004739">
    <property type="entry name" value="GMP_synth_GATase"/>
</dbReference>
<dbReference type="HAMAP" id="MF_00344">
    <property type="entry name" value="GMP_synthase"/>
    <property type="match status" value="1"/>
</dbReference>
<dbReference type="Gene3D" id="3.40.50.880">
    <property type="match status" value="1"/>
</dbReference>
<dbReference type="InterPro" id="IPR014729">
    <property type="entry name" value="Rossmann-like_a/b/a_fold"/>
</dbReference>
<dbReference type="NCBIfam" id="TIGR00888">
    <property type="entry name" value="guaA_Nterm"/>
    <property type="match status" value="1"/>
</dbReference>
<feature type="domain" description="GMPS ATP-PPase" evidence="11">
    <location>
        <begin position="197"/>
        <end position="388"/>
    </location>
</feature>
<feature type="active site" description="Nucleophile" evidence="9">
    <location>
        <position position="83"/>
    </location>
</feature>
<evidence type="ECO:0000256" key="1">
    <source>
        <dbReference type="ARBA" id="ARBA00002332"/>
    </source>
</evidence>
<dbReference type="FunFam" id="3.40.50.880:FF:000001">
    <property type="entry name" value="GMP synthase [glutamine-hydrolyzing]"/>
    <property type="match status" value="1"/>
</dbReference>
<dbReference type="EMBL" id="DVFJ01000027">
    <property type="protein sequence ID" value="HIQ72026.1"/>
    <property type="molecule type" value="Genomic_DNA"/>
</dbReference>
<comment type="function">
    <text evidence="1 9">Catalyzes the synthesis of GMP from XMP.</text>
</comment>
<keyword evidence="3 9" id="KW-0436">Ligase</keyword>
<dbReference type="FunFam" id="3.40.50.620:FF:000001">
    <property type="entry name" value="GMP synthase [glutamine-hydrolyzing]"/>
    <property type="match status" value="1"/>
</dbReference>
<dbReference type="CDD" id="cd01997">
    <property type="entry name" value="GMP_synthase_C"/>
    <property type="match status" value="1"/>
</dbReference>
<proteinExistence type="inferred from homology"/>
<evidence type="ECO:0000259" key="11">
    <source>
        <dbReference type="PROSITE" id="PS51553"/>
    </source>
</evidence>
<dbReference type="Pfam" id="PF02540">
    <property type="entry name" value="NAD_synthase"/>
    <property type="match status" value="1"/>
</dbReference>
<evidence type="ECO:0000256" key="7">
    <source>
        <dbReference type="ARBA" id="ARBA00022840"/>
    </source>
</evidence>
<keyword evidence="6 9" id="KW-0658">Purine biosynthesis</keyword>
<keyword evidence="7 9" id="KW-0067">ATP-binding</keyword>
<dbReference type="CDD" id="cd01742">
    <property type="entry name" value="GATase1_GMP_Synthase"/>
    <property type="match status" value="1"/>
</dbReference>
<evidence type="ECO:0000313" key="13">
    <source>
        <dbReference type="Proteomes" id="UP000886887"/>
    </source>
</evidence>
<dbReference type="PANTHER" id="PTHR11922">
    <property type="entry name" value="GMP SYNTHASE-RELATED"/>
    <property type="match status" value="1"/>
</dbReference>
<evidence type="ECO:0000256" key="3">
    <source>
        <dbReference type="ARBA" id="ARBA00022598"/>
    </source>
</evidence>
<dbReference type="InterPro" id="IPR025777">
    <property type="entry name" value="GMPS_ATP_PPase_dom"/>
</dbReference>
<dbReference type="SUPFAM" id="SSF52317">
    <property type="entry name" value="Class I glutamine amidotransferase-like"/>
    <property type="match status" value="1"/>
</dbReference>
<comment type="subunit">
    <text evidence="9">Homodimer.</text>
</comment>
<evidence type="ECO:0000256" key="6">
    <source>
        <dbReference type="ARBA" id="ARBA00022755"/>
    </source>
</evidence>
<evidence type="ECO:0000256" key="5">
    <source>
        <dbReference type="ARBA" id="ARBA00022749"/>
    </source>
</evidence>
<dbReference type="GO" id="GO:0003921">
    <property type="term" value="F:GMP synthase activity"/>
    <property type="evidence" value="ECO:0007669"/>
    <property type="project" value="InterPro"/>
</dbReference>
<dbReference type="PROSITE" id="PS51273">
    <property type="entry name" value="GATASE_TYPE_1"/>
    <property type="match status" value="1"/>
</dbReference>
<feature type="binding site" evidence="10">
    <location>
        <begin position="224"/>
        <end position="230"/>
    </location>
    <ligand>
        <name>ATP</name>
        <dbReference type="ChEBI" id="CHEBI:30616"/>
    </ligand>
</feature>
<comment type="caution">
    <text evidence="12">The sequence shown here is derived from an EMBL/GenBank/DDBJ whole genome shotgun (WGS) entry which is preliminary data.</text>
</comment>
<dbReference type="InterPro" id="IPR022955">
    <property type="entry name" value="GMP_synthase"/>
</dbReference>
<dbReference type="AlphaFoldDB" id="A0A9D0ZA49"/>
<comment type="pathway">
    <text evidence="2 9">Purine metabolism; GMP biosynthesis; GMP from XMP (L-Gln route): step 1/1.</text>
</comment>
<dbReference type="PROSITE" id="PS51553">
    <property type="entry name" value="GMPS_ATP_PPASE"/>
    <property type="match status" value="1"/>
</dbReference>
<dbReference type="PRINTS" id="PR00096">
    <property type="entry name" value="GATASE"/>
</dbReference>
<accession>A0A9D0ZA49</accession>
<dbReference type="SUPFAM" id="SSF54810">
    <property type="entry name" value="GMP synthetase C-terminal dimerisation domain"/>
    <property type="match status" value="1"/>
</dbReference>
<name>A0A9D0ZA49_9FIRM</name>
<dbReference type="InterPro" id="IPR029062">
    <property type="entry name" value="Class_I_gatase-like"/>
</dbReference>
<evidence type="ECO:0000313" key="12">
    <source>
        <dbReference type="EMBL" id="HIQ72026.1"/>
    </source>
</evidence>
<dbReference type="InterPro" id="IPR017926">
    <property type="entry name" value="GATASE"/>
</dbReference>
<dbReference type="PRINTS" id="PR00099">
    <property type="entry name" value="CPSGATASE"/>
</dbReference>
<protein>
    <recommendedName>
        <fullName evidence="9">GMP synthase [glutamine-hydrolyzing]</fullName>
        <ecNumber evidence="9">6.3.5.2</ecNumber>
    </recommendedName>
    <alternativeName>
        <fullName evidence="9">GMP synthetase</fullName>
    </alternativeName>
    <alternativeName>
        <fullName evidence="9">Glutamine amidotransferase</fullName>
    </alternativeName>
</protein>
<organism evidence="12 13">
    <name type="scientific">Candidatus Onthenecus intestinigallinarum</name>
    <dbReference type="NCBI Taxonomy" id="2840875"/>
    <lineage>
        <taxon>Bacteria</taxon>
        <taxon>Bacillati</taxon>
        <taxon>Bacillota</taxon>
        <taxon>Clostridia</taxon>
        <taxon>Eubacteriales</taxon>
        <taxon>Candidatus Onthenecus</taxon>
    </lineage>
</organism>
<dbReference type="GO" id="GO:0005829">
    <property type="term" value="C:cytosol"/>
    <property type="evidence" value="ECO:0007669"/>
    <property type="project" value="TreeGrafter"/>
</dbReference>
<dbReference type="Pfam" id="PF00117">
    <property type="entry name" value="GATase"/>
    <property type="match status" value="1"/>
</dbReference>